<sequence>MPRPKGSKKDKTKPNKTIQKSLSRSSLSSSSSSFLPSQTALPLLNINYSNDFTNDDLNWINTPIVNKGGRPKKKDDFNNSIDDNIILTNSPISSPSEINGGRVVVNPAVLRYLEHNRNINYSSIINKTHNRSDDYFNKDTSINMNDERDDHLFDDLFKNFDEQDKSIIKSHTCFDPLLSSTIISQQQNISSNEFKELDKFMQDDLFWNFSTYSTDFLTSARLAQWILTHE</sequence>
<gene>
    <name evidence="2" type="ORF">CJN711_LOCUS20293</name>
</gene>
<comment type="caution">
    <text evidence="2">The sequence shown here is derived from an EMBL/GenBank/DDBJ whole genome shotgun (WGS) entry which is preliminary data.</text>
</comment>
<protein>
    <submittedName>
        <fullName evidence="2">Uncharacterized protein</fullName>
    </submittedName>
</protein>
<reference evidence="2" key="1">
    <citation type="submission" date="2021-02" db="EMBL/GenBank/DDBJ databases">
        <authorList>
            <person name="Nowell W R."/>
        </authorList>
    </citation>
    <scope>NUCLEOTIDE SEQUENCE</scope>
</reference>
<dbReference type="Proteomes" id="UP000663855">
    <property type="component" value="Unassembled WGS sequence"/>
</dbReference>
<name>A0A815IQN6_9BILA</name>
<evidence type="ECO:0000256" key="1">
    <source>
        <dbReference type="SAM" id="MobiDB-lite"/>
    </source>
</evidence>
<feature type="compositionally biased region" description="Low complexity" evidence="1">
    <location>
        <begin position="21"/>
        <end position="34"/>
    </location>
</feature>
<proteinExistence type="predicted"/>
<dbReference type="EMBL" id="CAJNOV010009493">
    <property type="protein sequence ID" value="CAF1368068.1"/>
    <property type="molecule type" value="Genomic_DNA"/>
</dbReference>
<feature type="region of interest" description="Disordered" evidence="1">
    <location>
        <begin position="1"/>
        <end position="34"/>
    </location>
</feature>
<dbReference type="AlphaFoldDB" id="A0A815IQN6"/>
<accession>A0A815IQN6</accession>
<organism evidence="2 3">
    <name type="scientific">Rotaria magnacalcarata</name>
    <dbReference type="NCBI Taxonomy" id="392030"/>
    <lineage>
        <taxon>Eukaryota</taxon>
        <taxon>Metazoa</taxon>
        <taxon>Spiralia</taxon>
        <taxon>Gnathifera</taxon>
        <taxon>Rotifera</taxon>
        <taxon>Eurotatoria</taxon>
        <taxon>Bdelloidea</taxon>
        <taxon>Philodinida</taxon>
        <taxon>Philodinidae</taxon>
        <taxon>Rotaria</taxon>
    </lineage>
</organism>
<evidence type="ECO:0000313" key="3">
    <source>
        <dbReference type="Proteomes" id="UP000663855"/>
    </source>
</evidence>
<evidence type="ECO:0000313" key="2">
    <source>
        <dbReference type="EMBL" id="CAF1368068.1"/>
    </source>
</evidence>